<keyword evidence="2" id="KW-0813">Transport</keyword>
<gene>
    <name evidence="9" type="ORF">GCM10009809_05710</name>
</gene>
<reference evidence="10" key="1">
    <citation type="journal article" date="2019" name="Int. J. Syst. Evol. Microbiol.">
        <title>The Global Catalogue of Microorganisms (GCM) 10K type strain sequencing project: providing services to taxonomists for standard genome sequencing and annotation.</title>
        <authorList>
            <consortium name="The Broad Institute Genomics Platform"/>
            <consortium name="The Broad Institute Genome Sequencing Center for Infectious Disease"/>
            <person name="Wu L."/>
            <person name="Ma J."/>
        </authorList>
    </citation>
    <scope>NUCLEOTIDE SEQUENCE [LARGE SCALE GENOMIC DNA]</scope>
    <source>
        <strain evidence="10">JCM 15589</strain>
    </source>
</reference>
<keyword evidence="4" id="KW-0653">Protein transport</keyword>
<dbReference type="EMBL" id="BAAAPM010000003">
    <property type="protein sequence ID" value="GAA1712406.1"/>
    <property type="molecule type" value="Genomic_DNA"/>
</dbReference>
<evidence type="ECO:0000256" key="8">
    <source>
        <dbReference type="SAM" id="MobiDB-lite"/>
    </source>
</evidence>
<evidence type="ECO:0000313" key="9">
    <source>
        <dbReference type="EMBL" id="GAA1712406.1"/>
    </source>
</evidence>
<keyword evidence="7" id="KW-0472">Membrane</keyword>
<dbReference type="Gene3D" id="1.20.5.3310">
    <property type="match status" value="1"/>
</dbReference>
<comment type="caution">
    <text evidence="9">The sequence shown here is derived from an EMBL/GenBank/DDBJ whole genome shotgun (WGS) entry which is preliminary data.</text>
</comment>
<evidence type="ECO:0000256" key="6">
    <source>
        <dbReference type="ARBA" id="ARBA00023010"/>
    </source>
</evidence>
<evidence type="ECO:0000256" key="3">
    <source>
        <dbReference type="ARBA" id="ARBA00022692"/>
    </source>
</evidence>
<proteinExistence type="predicted"/>
<organism evidence="9 10">
    <name type="scientific">Isoptericola hypogeus</name>
    <dbReference type="NCBI Taxonomy" id="300179"/>
    <lineage>
        <taxon>Bacteria</taxon>
        <taxon>Bacillati</taxon>
        <taxon>Actinomycetota</taxon>
        <taxon>Actinomycetes</taxon>
        <taxon>Micrococcales</taxon>
        <taxon>Promicromonosporaceae</taxon>
        <taxon>Isoptericola</taxon>
    </lineage>
</organism>
<keyword evidence="10" id="KW-1185">Reference proteome</keyword>
<dbReference type="RefSeq" id="WP_344245482.1">
    <property type="nucleotide sequence ID" value="NZ_BAAAPM010000003.1"/>
</dbReference>
<evidence type="ECO:0000313" key="10">
    <source>
        <dbReference type="Proteomes" id="UP001501138"/>
    </source>
</evidence>
<dbReference type="Pfam" id="PF02416">
    <property type="entry name" value="TatA_B_E"/>
    <property type="match status" value="1"/>
</dbReference>
<sequence>MPFDINGGEFIVLLVLAVVLIGPERLPRYAAQLGVLARRGKGWLQDAKSRVDSELGPEYKDVDWSKLDPRQYDPRRIVREALLDDEPATPAPARASARAARATAGATGAAPAAAGLPAPAAAGAGSPAPFDDEAT</sequence>
<accession>A0ABP4UV90</accession>
<feature type="region of interest" description="Disordered" evidence="8">
    <location>
        <begin position="81"/>
        <end position="135"/>
    </location>
</feature>
<evidence type="ECO:0000256" key="1">
    <source>
        <dbReference type="ARBA" id="ARBA00004167"/>
    </source>
</evidence>
<evidence type="ECO:0000256" key="5">
    <source>
        <dbReference type="ARBA" id="ARBA00022989"/>
    </source>
</evidence>
<dbReference type="InterPro" id="IPR003369">
    <property type="entry name" value="TatA/B/E"/>
</dbReference>
<evidence type="ECO:0000256" key="4">
    <source>
        <dbReference type="ARBA" id="ARBA00022927"/>
    </source>
</evidence>
<evidence type="ECO:0000256" key="7">
    <source>
        <dbReference type="ARBA" id="ARBA00023136"/>
    </source>
</evidence>
<keyword evidence="6" id="KW-0811">Translocation</keyword>
<keyword evidence="5" id="KW-1133">Transmembrane helix</keyword>
<dbReference type="Proteomes" id="UP001501138">
    <property type="component" value="Unassembled WGS sequence"/>
</dbReference>
<keyword evidence="3" id="KW-0812">Transmembrane</keyword>
<evidence type="ECO:0000256" key="2">
    <source>
        <dbReference type="ARBA" id="ARBA00022448"/>
    </source>
</evidence>
<feature type="compositionally biased region" description="Low complexity" evidence="8">
    <location>
        <begin position="91"/>
        <end position="129"/>
    </location>
</feature>
<name>A0ABP4UV90_9MICO</name>
<comment type="subcellular location">
    <subcellularLocation>
        <location evidence="1">Membrane</location>
        <topology evidence="1">Single-pass membrane protein</topology>
    </subcellularLocation>
</comment>
<protein>
    <submittedName>
        <fullName evidence="9">Twin-arginine translocase TatA/TatE family subunit</fullName>
    </submittedName>
</protein>